<keyword evidence="4" id="KW-1185">Reference proteome</keyword>
<dbReference type="PANTHER" id="PTHR38436">
    <property type="entry name" value="POLYKETIDE CYCLASE SNOAL-LIKE DOMAIN"/>
    <property type="match status" value="1"/>
</dbReference>
<reference evidence="3 4" key="1">
    <citation type="submission" date="2016-04" db="EMBL/GenBank/DDBJ databases">
        <authorList>
            <consortium name="Pathogen Informatics"/>
        </authorList>
    </citation>
    <scope>NUCLEOTIDE SEQUENCE [LARGE SCALE GENOMIC DNA]</scope>
    <source>
        <strain evidence="3 4">H044680328</strain>
    </source>
</reference>
<dbReference type="STRING" id="123899.SAMEA3906487_01183"/>
<feature type="domain" description="SnoaL-like" evidence="2">
    <location>
        <begin position="34"/>
        <end position="131"/>
    </location>
</feature>
<dbReference type="EMBL" id="LT546645">
    <property type="protein sequence ID" value="SAI68301.1"/>
    <property type="molecule type" value="Genomic_DNA"/>
</dbReference>
<name>A0A157MRR3_9BORD</name>
<evidence type="ECO:0000259" key="2">
    <source>
        <dbReference type="Pfam" id="PF12680"/>
    </source>
</evidence>
<dbReference type="InterPro" id="IPR032710">
    <property type="entry name" value="NTF2-like_dom_sf"/>
</dbReference>
<gene>
    <name evidence="3" type="ORF">SAMEA3906487_01183</name>
</gene>
<dbReference type="Proteomes" id="UP000076825">
    <property type="component" value="Chromosome 1"/>
</dbReference>
<protein>
    <submittedName>
        <fullName evidence="3">Membrane protein</fullName>
    </submittedName>
</protein>
<dbReference type="InterPro" id="IPR037401">
    <property type="entry name" value="SnoaL-like"/>
</dbReference>
<dbReference type="eggNOG" id="COG4922">
    <property type="taxonomic scope" value="Bacteria"/>
</dbReference>
<sequence>MFKAWGRIWLACACMLVACAAQAQSSAQNKALVLDFFRLLFQEHRVQEAMQRYVGTPFVQHNPYLEAGPAPLADLLEQYFSQHPQASADIRRVVAEGDLVVVHSHWKESPEDRGQSVIDIFRVADGKIAEYWNVSQDIPENPANATGMF</sequence>
<dbReference type="Pfam" id="PF12680">
    <property type="entry name" value="SnoaL_2"/>
    <property type="match status" value="1"/>
</dbReference>
<dbReference type="KEGG" id="btrm:SAMEA390648701183"/>
<keyword evidence="1" id="KW-0732">Signal</keyword>
<feature type="signal peptide" evidence="1">
    <location>
        <begin position="1"/>
        <end position="23"/>
    </location>
</feature>
<dbReference type="AlphaFoldDB" id="A0A157MRR3"/>
<dbReference type="SUPFAM" id="SSF54427">
    <property type="entry name" value="NTF2-like"/>
    <property type="match status" value="1"/>
</dbReference>
<dbReference type="Gene3D" id="3.10.450.50">
    <property type="match status" value="1"/>
</dbReference>
<dbReference type="PANTHER" id="PTHR38436:SF1">
    <property type="entry name" value="ESTER CYCLASE"/>
    <property type="match status" value="1"/>
</dbReference>
<dbReference type="PATRIC" id="fig|123899.6.peg.1159"/>
<organism evidence="3 4">
    <name type="scientific">Bordetella trematum</name>
    <dbReference type="NCBI Taxonomy" id="123899"/>
    <lineage>
        <taxon>Bacteria</taxon>
        <taxon>Pseudomonadati</taxon>
        <taxon>Pseudomonadota</taxon>
        <taxon>Betaproteobacteria</taxon>
        <taxon>Burkholderiales</taxon>
        <taxon>Alcaligenaceae</taxon>
        <taxon>Bordetella</taxon>
    </lineage>
</organism>
<accession>A0A157MRR3</accession>
<evidence type="ECO:0000313" key="4">
    <source>
        <dbReference type="Proteomes" id="UP000076825"/>
    </source>
</evidence>
<evidence type="ECO:0000313" key="3">
    <source>
        <dbReference type="EMBL" id="SAI68301.1"/>
    </source>
</evidence>
<dbReference type="OrthoDB" id="129343at2"/>
<dbReference type="GO" id="GO:0030638">
    <property type="term" value="P:polyketide metabolic process"/>
    <property type="evidence" value="ECO:0007669"/>
    <property type="project" value="InterPro"/>
</dbReference>
<dbReference type="InterPro" id="IPR009959">
    <property type="entry name" value="Cyclase_SnoaL-like"/>
</dbReference>
<feature type="chain" id="PRO_5009816513" evidence="1">
    <location>
        <begin position="24"/>
        <end position="149"/>
    </location>
</feature>
<proteinExistence type="predicted"/>
<dbReference type="RefSeq" id="WP_025514911.1">
    <property type="nucleotide sequence ID" value="NZ_CP016340.1"/>
</dbReference>
<evidence type="ECO:0000256" key="1">
    <source>
        <dbReference type="SAM" id="SignalP"/>
    </source>
</evidence>
<dbReference type="GeneID" id="56587413"/>
<dbReference type="PROSITE" id="PS51257">
    <property type="entry name" value="PROKAR_LIPOPROTEIN"/>
    <property type="match status" value="1"/>
</dbReference>